<keyword evidence="5" id="KW-0378">Hydrolase</keyword>
<sequence>MALNLYLLRHGETTFSQSGNFCGETNADLTDAGMEMASSFAEVYQKLPWEAVYVSPMKRTIATAKPFCDAIGMEMQARAGLREGSYGEWETKSKSFVQENYSENYLNWLAEPAWNAPLGGETAVEIANRSMPVITEIIDKHPEGNVLVVAHKATIRIILCSLLGIDLGCYRHRINILVASVSRVKFDVNGPLLEILGDRYHIPEHLRSRPGT</sequence>
<evidence type="ECO:0000313" key="6">
    <source>
        <dbReference type="Proteomes" id="UP001483337"/>
    </source>
</evidence>
<reference evidence="5 6" key="1">
    <citation type="submission" date="2024-04" db="EMBL/GenBank/DDBJ databases">
        <title>Okeanomitos corallinicola gen. &amp; sp. nov. (Nostocales, Cyanobacteria), a new toxic marine heterocyst-forming cyanobacterium from a coral reef.</title>
        <authorList>
            <person name="Li H."/>
            <person name="Li R."/>
            <person name="Kang J."/>
            <person name="Hii K.S."/>
            <person name="Mohamed H.F."/>
            <person name="Xu X."/>
            <person name="Luo Z."/>
        </authorList>
    </citation>
    <scope>NUCLEOTIDE SEQUENCE [LARGE SCALE GENOMIC DNA]</scope>
    <source>
        <strain evidence="5 6">TIOX110</strain>
    </source>
</reference>
<evidence type="ECO:0000256" key="4">
    <source>
        <dbReference type="ARBA" id="ARBA00023235"/>
    </source>
</evidence>
<dbReference type="PANTHER" id="PTHR11931">
    <property type="entry name" value="PHOSPHOGLYCERATE MUTASE"/>
    <property type="match status" value="1"/>
</dbReference>
<dbReference type="InterPro" id="IPR013078">
    <property type="entry name" value="His_Pase_superF_clade-1"/>
</dbReference>
<proteinExistence type="inferred from homology"/>
<name>A0ABZ2UN66_9CYAN</name>
<dbReference type="SMART" id="SM00855">
    <property type="entry name" value="PGAM"/>
    <property type="match status" value="1"/>
</dbReference>
<keyword evidence="3" id="KW-0324">Glycolysis</keyword>
<dbReference type="InterPro" id="IPR029033">
    <property type="entry name" value="His_PPase_superfam"/>
</dbReference>
<evidence type="ECO:0000256" key="3">
    <source>
        <dbReference type="ARBA" id="ARBA00023152"/>
    </source>
</evidence>
<protein>
    <recommendedName>
        <fullName evidence="2">phosphoglycerate mutase (2,3-diphosphoglycerate-dependent)</fullName>
        <ecNumber evidence="2">5.4.2.11</ecNumber>
    </recommendedName>
</protein>
<keyword evidence="4" id="KW-0413">Isomerase</keyword>
<evidence type="ECO:0000256" key="1">
    <source>
        <dbReference type="ARBA" id="ARBA00006717"/>
    </source>
</evidence>
<dbReference type="Pfam" id="PF00300">
    <property type="entry name" value="His_Phos_1"/>
    <property type="match status" value="1"/>
</dbReference>
<dbReference type="Gene3D" id="3.40.50.1240">
    <property type="entry name" value="Phosphoglycerate mutase-like"/>
    <property type="match status" value="1"/>
</dbReference>
<dbReference type="RefSeq" id="WP_353929315.1">
    <property type="nucleotide sequence ID" value="NZ_CP150886.1"/>
</dbReference>
<dbReference type="CDD" id="cd07067">
    <property type="entry name" value="HP_PGM_like"/>
    <property type="match status" value="1"/>
</dbReference>
<keyword evidence="6" id="KW-1185">Reference proteome</keyword>
<evidence type="ECO:0000256" key="2">
    <source>
        <dbReference type="ARBA" id="ARBA00012028"/>
    </source>
</evidence>
<comment type="similarity">
    <text evidence="1">Belongs to the phosphoglycerate mutase family. BPG-dependent PGAM subfamily.</text>
</comment>
<dbReference type="EMBL" id="CP150886">
    <property type="protein sequence ID" value="WZB86401.1"/>
    <property type="molecule type" value="Genomic_DNA"/>
</dbReference>
<gene>
    <name evidence="5" type="ORF">WJM97_13410</name>
</gene>
<dbReference type="EC" id="5.4.2.11" evidence="2"/>
<dbReference type="Proteomes" id="UP001483337">
    <property type="component" value="Chromosome"/>
</dbReference>
<dbReference type="InterPro" id="IPR005952">
    <property type="entry name" value="Phosphogly_mut1"/>
</dbReference>
<evidence type="ECO:0000313" key="5">
    <source>
        <dbReference type="EMBL" id="WZB86401.1"/>
    </source>
</evidence>
<accession>A0ABZ2UN66</accession>
<dbReference type="GO" id="GO:0016787">
    <property type="term" value="F:hydrolase activity"/>
    <property type="evidence" value="ECO:0007669"/>
    <property type="project" value="UniProtKB-KW"/>
</dbReference>
<organism evidence="5 6">
    <name type="scientific">Okeanomitos corallinicola TIOX110</name>
    <dbReference type="NCBI Taxonomy" id="3133117"/>
    <lineage>
        <taxon>Bacteria</taxon>
        <taxon>Bacillati</taxon>
        <taxon>Cyanobacteriota</taxon>
        <taxon>Cyanophyceae</taxon>
        <taxon>Nostocales</taxon>
        <taxon>Aphanizomenonaceae</taxon>
        <taxon>Okeanomitos</taxon>
    </lineage>
</organism>
<dbReference type="SUPFAM" id="SSF53254">
    <property type="entry name" value="Phosphoglycerate mutase-like"/>
    <property type="match status" value="1"/>
</dbReference>